<dbReference type="GO" id="GO:0008168">
    <property type="term" value="F:methyltransferase activity"/>
    <property type="evidence" value="ECO:0007669"/>
    <property type="project" value="UniProtKB-KW"/>
</dbReference>
<organism evidence="3 4">
    <name type="scientific">Mycolicibacterium wolinskyi</name>
    <dbReference type="NCBI Taxonomy" id="59750"/>
    <lineage>
        <taxon>Bacteria</taxon>
        <taxon>Bacillati</taxon>
        <taxon>Actinomycetota</taxon>
        <taxon>Actinomycetes</taxon>
        <taxon>Mycobacteriales</taxon>
        <taxon>Mycobacteriaceae</taxon>
        <taxon>Mycolicibacterium</taxon>
    </lineage>
</organism>
<keyword evidence="3" id="KW-0808">Transferase</keyword>
<dbReference type="EMBL" id="LQQA01000013">
    <property type="protein sequence ID" value="ORX15721.1"/>
    <property type="molecule type" value="Genomic_DNA"/>
</dbReference>
<feature type="region of interest" description="Disordered" evidence="1">
    <location>
        <begin position="65"/>
        <end position="84"/>
    </location>
</feature>
<dbReference type="Gene3D" id="3.40.50.150">
    <property type="entry name" value="Vaccinia Virus protein VP39"/>
    <property type="match status" value="1"/>
</dbReference>
<dbReference type="AlphaFoldDB" id="A0A1X2FBA1"/>
<accession>A0A1X2FBA1</accession>
<feature type="domain" description="Methyltransferase" evidence="2">
    <location>
        <begin position="56"/>
        <end position="151"/>
    </location>
</feature>
<dbReference type="InterPro" id="IPR041698">
    <property type="entry name" value="Methyltransf_25"/>
</dbReference>
<keyword evidence="3" id="KW-0489">Methyltransferase</keyword>
<reference evidence="3 4" key="1">
    <citation type="submission" date="2016-01" db="EMBL/GenBank/DDBJ databases">
        <title>The new phylogeny of the genus Mycobacterium.</title>
        <authorList>
            <person name="Tarcisio F."/>
            <person name="Conor M."/>
            <person name="Antonella G."/>
            <person name="Elisabetta G."/>
            <person name="Giulia F.S."/>
            <person name="Sara T."/>
            <person name="Anna F."/>
            <person name="Clotilde B."/>
            <person name="Roberto B."/>
            <person name="Veronica D.S."/>
            <person name="Fabio R."/>
            <person name="Monica P."/>
            <person name="Olivier J."/>
            <person name="Enrico T."/>
            <person name="Nicola S."/>
        </authorList>
    </citation>
    <scope>NUCLEOTIDE SEQUENCE [LARGE SCALE GENOMIC DNA]</scope>
    <source>
        <strain evidence="3 4">ATCC 700010</strain>
    </source>
</reference>
<feature type="compositionally biased region" description="Polar residues" evidence="1">
    <location>
        <begin position="65"/>
        <end position="80"/>
    </location>
</feature>
<dbReference type="RefSeq" id="WP_085144814.1">
    <property type="nucleotide sequence ID" value="NZ_JACKUA010000019.1"/>
</dbReference>
<name>A0A1X2FBA1_9MYCO</name>
<dbReference type="SUPFAM" id="SSF53335">
    <property type="entry name" value="S-adenosyl-L-methionine-dependent methyltransferases"/>
    <property type="match status" value="1"/>
</dbReference>
<evidence type="ECO:0000313" key="3">
    <source>
        <dbReference type="EMBL" id="ORX15721.1"/>
    </source>
</evidence>
<dbReference type="Proteomes" id="UP000193964">
    <property type="component" value="Unassembled WGS sequence"/>
</dbReference>
<protein>
    <submittedName>
        <fullName evidence="3">SAM-dependent methyltransferase</fullName>
    </submittedName>
</protein>
<dbReference type="OrthoDB" id="9808140at2"/>
<evidence type="ECO:0000256" key="1">
    <source>
        <dbReference type="SAM" id="MobiDB-lite"/>
    </source>
</evidence>
<dbReference type="GO" id="GO:0032259">
    <property type="term" value="P:methylation"/>
    <property type="evidence" value="ECO:0007669"/>
    <property type="project" value="UniProtKB-KW"/>
</dbReference>
<dbReference type="CDD" id="cd02440">
    <property type="entry name" value="AdoMet_MTases"/>
    <property type="match status" value="1"/>
</dbReference>
<evidence type="ECO:0000259" key="2">
    <source>
        <dbReference type="Pfam" id="PF13649"/>
    </source>
</evidence>
<dbReference type="PANTHER" id="PTHR43591">
    <property type="entry name" value="METHYLTRANSFERASE"/>
    <property type="match status" value="1"/>
</dbReference>
<proteinExistence type="predicted"/>
<dbReference type="Pfam" id="PF13649">
    <property type="entry name" value="Methyltransf_25"/>
    <property type="match status" value="1"/>
</dbReference>
<evidence type="ECO:0000313" key="4">
    <source>
        <dbReference type="Proteomes" id="UP000193964"/>
    </source>
</evidence>
<sequence length="197" mass="21756">MTEYHPHFVGNRHDYLPAAGHDLLLPAYDLLTRVLGMGRVYATLVDDADLQPGQRVVEIGCGTGNLTTRAKRSSPGSEFTATDPDPRALRRARRKAKGLTGIRFERAYAQQLPFGDGEFDRALSSMMLHHLDDTTKAAAAAELLRVLKPGGLLHIVDVRGDAIPRVLEAAGFDCTTTRAERHRVIGQITYYRATRPH</sequence>
<comment type="caution">
    <text evidence="3">The sequence shown here is derived from an EMBL/GenBank/DDBJ whole genome shotgun (WGS) entry which is preliminary data.</text>
</comment>
<gene>
    <name evidence="3" type="ORF">AWC31_23695</name>
</gene>
<dbReference type="InterPro" id="IPR029063">
    <property type="entry name" value="SAM-dependent_MTases_sf"/>
</dbReference>